<evidence type="ECO:0000313" key="3">
    <source>
        <dbReference type="Proteomes" id="UP000217736"/>
    </source>
</evidence>
<dbReference type="InterPro" id="IPR036866">
    <property type="entry name" value="RibonucZ/Hydroxyglut_hydro"/>
</dbReference>
<dbReference type="EMBL" id="AP018164">
    <property type="protein sequence ID" value="BAX92851.1"/>
    <property type="molecule type" value="Genomic_DNA"/>
</dbReference>
<protein>
    <submittedName>
        <fullName evidence="2">MBL fold metallo-hydrolase</fullName>
    </submittedName>
</protein>
<proteinExistence type="predicted"/>
<sequence length="254" mass="27097">MVLFCPLPARYLRPVHFAWELLGPGVHRCRLSFCDVTVGVVSGVAGALLVDSGTTLTEAAAIDADVRELAGHPVTHIVLTHKHFDHVLGSAWFTGAEVYCAPDVADHLSSNTGQLRDHALSYGADAAEIDRAIAALRPPQHAVYEAVIDLGDRSVTVAHPGRGHTASDLVVSAPRPDGDEGSVVVFTGDLVEESADPYVDADSDLAAWPATLDRLLALDGPDTIYVPGHGKVVDAEFIRRQRDWLHRRVGSAPG</sequence>
<name>A0A1Z4EIS2_9MYCO</name>
<organism evidence="2 3">
    <name type="scientific">Mycobacterium shigaense</name>
    <dbReference type="NCBI Taxonomy" id="722731"/>
    <lineage>
        <taxon>Bacteria</taxon>
        <taxon>Bacillati</taxon>
        <taxon>Actinomycetota</taxon>
        <taxon>Actinomycetes</taxon>
        <taxon>Mycobacteriales</taxon>
        <taxon>Mycobacteriaceae</taxon>
        <taxon>Mycobacterium</taxon>
        <taxon>Mycobacterium simiae complex</taxon>
    </lineage>
</organism>
<dbReference type="GO" id="GO:0016787">
    <property type="term" value="F:hydrolase activity"/>
    <property type="evidence" value="ECO:0007669"/>
    <property type="project" value="UniProtKB-KW"/>
</dbReference>
<dbReference type="SMART" id="SM00849">
    <property type="entry name" value="Lactamase_B"/>
    <property type="match status" value="1"/>
</dbReference>
<dbReference type="Proteomes" id="UP000217736">
    <property type="component" value="Chromosome"/>
</dbReference>
<keyword evidence="3" id="KW-1185">Reference proteome</keyword>
<dbReference type="KEGG" id="mshg:MSG_02707"/>
<feature type="domain" description="Metallo-beta-lactamase" evidence="1">
    <location>
        <begin position="35"/>
        <end position="229"/>
    </location>
</feature>
<dbReference type="InterPro" id="IPR050855">
    <property type="entry name" value="NDM-1-like"/>
</dbReference>
<dbReference type="Gene3D" id="3.60.15.10">
    <property type="entry name" value="Ribonuclease Z/Hydroxyacylglutathione hydrolase-like"/>
    <property type="match status" value="1"/>
</dbReference>
<dbReference type="PANTHER" id="PTHR42951:SF4">
    <property type="entry name" value="ACYL-COENZYME A THIOESTERASE MBLAC2"/>
    <property type="match status" value="1"/>
</dbReference>
<dbReference type="SUPFAM" id="SSF56281">
    <property type="entry name" value="Metallo-hydrolase/oxidoreductase"/>
    <property type="match status" value="1"/>
</dbReference>
<evidence type="ECO:0000313" key="2">
    <source>
        <dbReference type="EMBL" id="BAX92851.1"/>
    </source>
</evidence>
<accession>A0A1Z4EIS2</accession>
<evidence type="ECO:0000259" key="1">
    <source>
        <dbReference type="SMART" id="SM00849"/>
    </source>
</evidence>
<dbReference type="PANTHER" id="PTHR42951">
    <property type="entry name" value="METALLO-BETA-LACTAMASE DOMAIN-CONTAINING"/>
    <property type="match status" value="1"/>
</dbReference>
<dbReference type="AlphaFoldDB" id="A0A1Z4EIS2"/>
<keyword evidence="2" id="KW-0378">Hydrolase</keyword>
<dbReference type="FunFam" id="3.60.15.10:FF:000073">
    <property type="entry name" value="MBL fold metallo-hydrolase"/>
    <property type="match status" value="1"/>
</dbReference>
<reference evidence="3" key="1">
    <citation type="submission" date="2017-06" db="EMBL/GenBank/DDBJ databases">
        <title>Complete Genome Sequence of Mycobacterium shigaense.</title>
        <authorList>
            <person name="Fukano H."/>
            <person name="Yoshida M."/>
            <person name="Kazumi Y."/>
            <person name="Ogura Y."/>
            <person name="Mitarai S."/>
            <person name="Hayashi T."/>
            <person name="Hoshino Y."/>
        </authorList>
    </citation>
    <scope>NUCLEOTIDE SEQUENCE [LARGE SCALE GENOMIC DNA]</scope>
    <source>
        <strain evidence="3">UN-152</strain>
    </source>
</reference>
<gene>
    <name evidence="2" type="ORF">MSG_02707</name>
</gene>
<dbReference type="CDD" id="cd16282">
    <property type="entry name" value="metallo-hydrolase-like_MBL-fold"/>
    <property type="match status" value="1"/>
</dbReference>
<dbReference type="Pfam" id="PF00753">
    <property type="entry name" value="Lactamase_B"/>
    <property type="match status" value="1"/>
</dbReference>
<dbReference type="InterPro" id="IPR001279">
    <property type="entry name" value="Metallo-B-lactamas"/>
</dbReference>